<reference evidence="1 2" key="1">
    <citation type="journal article" date="2014" name="PLoS Genet.">
        <title>Phylogenetically driven sequencing of extremely halophilic archaea reveals strategies for static and dynamic osmo-response.</title>
        <authorList>
            <person name="Becker E.A."/>
            <person name="Seitzer P.M."/>
            <person name="Tritt A."/>
            <person name="Larsen D."/>
            <person name="Krusor M."/>
            <person name="Yao A.I."/>
            <person name="Wu D."/>
            <person name="Madern D."/>
            <person name="Eisen J.A."/>
            <person name="Darling A.E."/>
            <person name="Facciotti M.T."/>
        </authorList>
    </citation>
    <scope>NUCLEOTIDE SEQUENCE [LARGE SCALE GENOMIC DNA]</scope>
    <source>
        <strain evidence="1 2">DSM 10524</strain>
    </source>
</reference>
<evidence type="ECO:0008006" key="3">
    <source>
        <dbReference type="Google" id="ProtNLM"/>
    </source>
</evidence>
<gene>
    <name evidence="1" type="ORF">C491_02870</name>
</gene>
<dbReference type="AlphaFoldDB" id="L9XFK9"/>
<protein>
    <recommendedName>
        <fullName evidence="3">Exonuclease RecJ</fullName>
    </recommendedName>
</protein>
<dbReference type="PATRIC" id="fig|1227497.3.peg.593"/>
<proteinExistence type="predicted"/>
<evidence type="ECO:0000313" key="2">
    <source>
        <dbReference type="Proteomes" id="UP000011688"/>
    </source>
</evidence>
<sequence length="392" mass="40585">MSTEGRTAEATPAPLESAGFVRLVSSADGDALAATGLLARAIREHGTPFQVTVGRTVAERTERATIGEPEADDATIVVGSVDADLEATRLAATDRAATLEAAELVRELGESPDPVLALAGLVAAGSEPGAGESEWVLETARDRGLVDRRAGVAVPTADPVDGLAHSTRVRAPWSGDPDAVRDAFSGLELPEPDALGTDDHRAIGSLVALDAVGAEDTVEASARSIGRALKPYATPEGPFATVGGYADVLAATARTEPGTGVALAMGHGVDRAALEAWRTHGRRAHAALDSASVSRHDGLFVLGIEDGPVETVAEIAVAYRSPEPTVLVVGDGEAALATRTDESLGSTVEAIARALEGDVDGLEYDDGRRRGYLRYDPETDDSTIIATTREFR</sequence>
<comment type="caution">
    <text evidence="1">The sequence shown here is derived from an EMBL/GenBank/DDBJ whole genome shotgun (WGS) entry which is preliminary data.</text>
</comment>
<evidence type="ECO:0000313" key="1">
    <source>
        <dbReference type="EMBL" id="ELY60206.1"/>
    </source>
</evidence>
<dbReference type="OrthoDB" id="157374at2157"/>
<dbReference type="EMBL" id="AOIB01000013">
    <property type="protein sequence ID" value="ELY60206.1"/>
    <property type="molecule type" value="Genomic_DNA"/>
</dbReference>
<dbReference type="STRING" id="1227497.C491_02870"/>
<dbReference type="Proteomes" id="UP000011688">
    <property type="component" value="Unassembled WGS sequence"/>
</dbReference>
<name>L9XFK9_9EURY</name>
<organism evidence="1 2">
    <name type="scientific">Natronococcus amylolyticus DSM 10524</name>
    <dbReference type="NCBI Taxonomy" id="1227497"/>
    <lineage>
        <taxon>Archaea</taxon>
        <taxon>Methanobacteriati</taxon>
        <taxon>Methanobacteriota</taxon>
        <taxon>Stenosarchaea group</taxon>
        <taxon>Halobacteria</taxon>
        <taxon>Halobacteriales</taxon>
        <taxon>Natrialbaceae</taxon>
        <taxon>Natronococcus</taxon>
    </lineage>
</organism>
<dbReference type="RefSeq" id="WP_005553649.1">
    <property type="nucleotide sequence ID" value="NZ_AOIB01000013.1"/>
</dbReference>
<keyword evidence="2" id="KW-1185">Reference proteome</keyword>
<dbReference type="eggNOG" id="arCOG00428">
    <property type="taxonomic scope" value="Archaea"/>
</dbReference>
<accession>L9XFK9</accession>